<dbReference type="InterPro" id="IPR050123">
    <property type="entry name" value="Prok_molybdopt-oxidoreductase"/>
</dbReference>
<dbReference type="InterPro" id="IPR010046">
    <property type="entry name" value="Mopterin_OxRdtse_a_bac"/>
</dbReference>
<dbReference type="STRING" id="1790137.AXE80_09440"/>
<reference evidence="12 13" key="1">
    <citation type="submission" date="2016-02" db="EMBL/GenBank/DDBJ databases">
        <authorList>
            <person name="Wen L."/>
            <person name="He K."/>
            <person name="Yang H."/>
        </authorList>
    </citation>
    <scope>NUCLEOTIDE SEQUENCE [LARGE SCALE GENOMIC DNA]</scope>
    <source>
        <strain evidence="12 13">CZ1127</strain>
    </source>
</reference>
<dbReference type="PANTHER" id="PTHR43105:SF4">
    <property type="entry name" value="PROTEIN YDEP"/>
    <property type="match status" value="1"/>
</dbReference>
<dbReference type="AlphaFoldDB" id="A0A1B1Y6X0"/>
<dbReference type="PIRSF" id="PIRSF000144">
    <property type="entry name" value="CbbBc"/>
    <property type="match status" value="1"/>
</dbReference>
<dbReference type="GO" id="GO:0045333">
    <property type="term" value="P:cellular respiration"/>
    <property type="evidence" value="ECO:0007669"/>
    <property type="project" value="UniProtKB-ARBA"/>
</dbReference>
<evidence type="ECO:0000256" key="6">
    <source>
        <dbReference type="ARBA" id="ARBA00022723"/>
    </source>
</evidence>
<dbReference type="SUPFAM" id="SSF53706">
    <property type="entry name" value="Formate dehydrogenase/DMSO reductase, domains 1-3"/>
    <property type="match status" value="1"/>
</dbReference>
<dbReference type="NCBIfam" id="TIGR01701">
    <property type="entry name" value="Fdhalpha-like"/>
    <property type="match status" value="1"/>
</dbReference>
<accession>A0A1B1Y6X0</accession>
<feature type="domain" description="Molybdopterin dinucleotide-binding" evidence="11">
    <location>
        <begin position="638"/>
        <end position="744"/>
    </location>
</feature>
<evidence type="ECO:0000256" key="8">
    <source>
        <dbReference type="ARBA" id="ARBA00023004"/>
    </source>
</evidence>
<protein>
    <recommendedName>
        <fullName evidence="14">Molybdopterin oxidoreductase domain-containing protein</fullName>
    </recommendedName>
</protein>
<dbReference type="RefSeq" id="WP_068826670.1">
    <property type="nucleotide sequence ID" value="NZ_CP014224.1"/>
</dbReference>
<proteinExistence type="inferred from homology"/>
<evidence type="ECO:0000256" key="5">
    <source>
        <dbReference type="ARBA" id="ARBA00022505"/>
    </source>
</evidence>
<evidence type="ECO:0000259" key="10">
    <source>
        <dbReference type="Pfam" id="PF00384"/>
    </source>
</evidence>
<comment type="cofactor">
    <cofactor evidence="1">
        <name>Mo-bis(molybdopterin guanine dinucleotide)</name>
        <dbReference type="ChEBI" id="CHEBI:60539"/>
    </cofactor>
</comment>
<dbReference type="EMBL" id="CP014224">
    <property type="protein sequence ID" value="ANW96489.1"/>
    <property type="molecule type" value="Genomic_DNA"/>
</dbReference>
<sequence>MNNKKSLFIGKQANSAAGIKAVFISLQQILSRMSVKNSFKVLSKLNQKDGVDCPGCAWPDPSHRSKLGEFCENGVKAIAEEAMENRVDPIFFSKYSVKELQQQSDYWLGQQGRLTHPMILKENETHYTPISWSEANKIIGQELNTLSHPNEAAFYTSGRTSNEAAFLYQLFVRMYGTNNLPDCSNMCHESSGVALSKTVGIGKGSVTLDDLYKAELILIFGQNPATNHPRMLSCLEKAKKNGAKVVAINPLKEAGLMNFKNPQTPKGILANGTDIADLYLQIKINEDVALLKAVMIKLFHLSEKNPKILDQEFITQKTEGFQQFKEELLTHNLENLINRTGLSTKEIDTLVELIAQRNKIITCWGMGLTQHVNGVDNIQEVVNLLLIKGSIGKEGAGTCPVRGHSNVQGDRTMGIAEKPSKELLDKIAENFGFTPPKEHGYSVVDAITAMYHKKVKVFIGMGGNFLSAAPDTHYTTKALENCNLTVHISTKLNRSHLTPGKTALILPSMGRTDKYIKNGKAQFVTVENSMGVVHSSKGALTPPSDFVESEPVIVANIAKATLKQNKVHWDFLIQDYDHIRDLIAKTINGFENYNERVKQPIGFELPNGARTGNFTTPNKKANFTINKLSDISLESDDFIMMTTRSHDQFNTTIYGLDDRYRGIYNGRMVVFINPEDAKKIGLQKGDKISLYNNYNNIKRQVDDFSVVPYNIPKGCIATYYPESNPLVPIDLTANLSHTPSSKSVKVKIKKS</sequence>
<evidence type="ECO:0008006" key="14">
    <source>
        <dbReference type="Google" id="ProtNLM"/>
    </source>
</evidence>
<evidence type="ECO:0000256" key="4">
    <source>
        <dbReference type="ARBA" id="ARBA00022485"/>
    </source>
</evidence>
<gene>
    <name evidence="12" type="ORF">AXE80_09440</name>
</gene>
<dbReference type="Gene3D" id="3.40.50.740">
    <property type="match status" value="1"/>
</dbReference>
<name>A0A1B1Y6X0_9FLAO</name>
<dbReference type="KEGG" id="wfu:AXE80_09440"/>
<dbReference type="Proteomes" id="UP000092967">
    <property type="component" value="Chromosome"/>
</dbReference>
<evidence type="ECO:0000313" key="12">
    <source>
        <dbReference type="EMBL" id="ANW96489.1"/>
    </source>
</evidence>
<comment type="cofactor">
    <cofactor evidence="2">
        <name>[4Fe-4S] cluster</name>
        <dbReference type="ChEBI" id="CHEBI:49883"/>
    </cofactor>
</comment>
<evidence type="ECO:0000256" key="3">
    <source>
        <dbReference type="ARBA" id="ARBA00010312"/>
    </source>
</evidence>
<dbReference type="GO" id="GO:0043546">
    <property type="term" value="F:molybdopterin cofactor binding"/>
    <property type="evidence" value="ECO:0007669"/>
    <property type="project" value="InterPro"/>
</dbReference>
<feature type="domain" description="Molybdopterin oxidoreductase" evidence="10">
    <location>
        <begin position="113"/>
        <end position="489"/>
    </location>
</feature>
<evidence type="ECO:0000256" key="7">
    <source>
        <dbReference type="ARBA" id="ARBA00023002"/>
    </source>
</evidence>
<dbReference type="InterPro" id="IPR037951">
    <property type="entry name" value="MopB_CT_YdeP"/>
</dbReference>
<dbReference type="PANTHER" id="PTHR43105">
    <property type="entry name" value="RESPIRATORY NITRATE REDUCTASE"/>
    <property type="match status" value="1"/>
</dbReference>
<keyword evidence="13" id="KW-1185">Reference proteome</keyword>
<dbReference type="InterPro" id="IPR041953">
    <property type="entry name" value="YdeP_MopB"/>
</dbReference>
<dbReference type="Gene3D" id="2.40.40.20">
    <property type="match status" value="1"/>
</dbReference>
<dbReference type="GO" id="GO:0016020">
    <property type="term" value="C:membrane"/>
    <property type="evidence" value="ECO:0007669"/>
    <property type="project" value="TreeGrafter"/>
</dbReference>
<keyword evidence="8" id="KW-0408">Iron</keyword>
<dbReference type="InterPro" id="IPR009010">
    <property type="entry name" value="Asp_de-COase-like_dom_sf"/>
</dbReference>
<dbReference type="Gene3D" id="3.40.228.10">
    <property type="entry name" value="Dimethylsulfoxide Reductase, domain 2"/>
    <property type="match status" value="1"/>
</dbReference>
<dbReference type="InterPro" id="IPR006657">
    <property type="entry name" value="MoPterin_dinucl-bd_dom"/>
</dbReference>
<dbReference type="GO" id="GO:0051539">
    <property type="term" value="F:4 iron, 4 sulfur cluster binding"/>
    <property type="evidence" value="ECO:0007669"/>
    <property type="project" value="UniProtKB-KW"/>
</dbReference>
<dbReference type="CDD" id="cd02787">
    <property type="entry name" value="MopB_CT_ydeP"/>
    <property type="match status" value="1"/>
</dbReference>
<dbReference type="CDD" id="cd02767">
    <property type="entry name" value="MopB_ydeP"/>
    <property type="match status" value="1"/>
</dbReference>
<keyword evidence="4" id="KW-0004">4Fe-4S</keyword>
<keyword evidence="9" id="KW-0411">Iron-sulfur</keyword>
<evidence type="ECO:0000256" key="1">
    <source>
        <dbReference type="ARBA" id="ARBA00001942"/>
    </source>
</evidence>
<dbReference type="SUPFAM" id="SSF50692">
    <property type="entry name" value="ADC-like"/>
    <property type="match status" value="1"/>
</dbReference>
<dbReference type="GO" id="GO:0008863">
    <property type="term" value="F:formate dehydrogenase (NAD+) activity"/>
    <property type="evidence" value="ECO:0007669"/>
    <property type="project" value="InterPro"/>
</dbReference>
<dbReference type="GO" id="GO:0030151">
    <property type="term" value="F:molybdenum ion binding"/>
    <property type="evidence" value="ECO:0007669"/>
    <property type="project" value="InterPro"/>
</dbReference>
<keyword evidence="5" id="KW-0500">Molybdenum</keyword>
<evidence type="ECO:0000259" key="11">
    <source>
        <dbReference type="Pfam" id="PF01568"/>
    </source>
</evidence>
<comment type="similarity">
    <text evidence="3">Belongs to the prokaryotic molybdopterin-containing oxidoreductase family.</text>
</comment>
<evidence type="ECO:0000256" key="9">
    <source>
        <dbReference type="ARBA" id="ARBA00023014"/>
    </source>
</evidence>
<dbReference type="Pfam" id="PF01568">
    <property type="entry name" value="Molydop_binding"/>
    <property type="match status" value="1"/>
</dbReference>
<evidence type="ECO:0000313" key="13">
    <source>
        <dbReference type="Proteomes" id="UP000092967"/>
    </source>
</evidence>
<evidence type="ECO:0000256" key="2">
    <source>
        <dbReference type="ARBA" id="ARBA00001966"/>
    </source>
</evidence>
<keyword evidence="6" id="KW-0479">Metal-binding</keyword>
<organism evidence="12 13">
    <name type="scientific">Wenyingzhuangia fucanilytica</name>
    <dbReference type="NCBI Taxonomy" id="1790137"/>
    <lineage>
        <taxon>Bacteria</taxon>
        <taxon>Pseudomonadati</taxon>
        <taxon>Bacteroidota</taxon>
        <taxon>Flavobacteriia</taxon>
        <taxon>Flavobacteriales</taxon>
        <taxon>Flavobacteriaceae</taxon>
        <taxon>Wenyingzhuangia</taxon>
    </lineage>
</organism>
<dbReference type="InterPro" id="IPR006656">
    <property type="entry name" value="Mopterin_OxRdtase"/>
</dbReference>
<dbReference type="Pfam" id="PF00384">
    <property type="entry name" value="Molybdopterin"/>
    <property type="match status" value="1"/>
</dbReference>
<keyword evidence="7" id="KW-0560">Oxidoreductase</keyword>
<dbReference type="OrthoDB" id="9792592at2"/>